<sequence>MHLHEKTRRRKGRPRKLSLSEEIIIHTSQRMDSFGPPRSQTVKAMKVNPHHADNDTWMEIIVLKSLSKIMKVKTRSFYYSIKNKVLVWDEPPPDASRIIPADKSFELLRLLTQSGKIRGLCYHADNDVWVKLRVRGKFGAKAERMRPLFYSIKTCRARWDDPGCGSENGISTC</sequence>
<dbReference type="AlphaFoldDB" id="A0A6U3Q6K1"/>
<gene>
    <name evidence="1" type="ORF">DBRI00130_LOCUS6997</name>
</gene>
<proteinExistence type="predicted"/>
<dbReference type="EMBL" id="HBNS01008637">
    <property type="protein sequence ID" value="CAE4592064.1"/>
    <property type="molecule type" value="Transcribed_RNA"/>
</dbReference>
<name>A0A6U3Q6K1_9STRA</name>
<accession>A0A6U3Q6K1</accession>
<organism evidence="1">
    <name type="scientific">Ditylum brightwellii</name>
    <dbReference type="NCBI Taxonomy" id="49249"/>
    <lineage>
        <taxon>Eukaryota</taxon>
        <taxon>Sar</taxon>
        <taxon>Stramenopiles</taxon>
        <taxon>Ochrophyta</taxon>
        <taxon>Bacillariophyta</taxon>
        <taxon>Mediophyceae</taxon>
        <taxon>Lithodesmiophycidae</taxon>
        <taxon>Lithodesmiales</taxon>
        <taxon>Lithodesmiaceae</taxon>
        <taxon>Ditylum</taxon>
    </lineage>
</organism>
<protein>
    <submittedName>
        <fullName evidence="1">Uncharacterized protein</fullName>
    </submittedName>
</protein>
<reference evidence="1" key="1">
    <citation type="submission" date="2021-01" db="EMBL/GenBank/DDBJ databases">
        <authorList>
            <person name="Corre E."/>
            <person name="Pelletier E."/>
            <person name="Niang G."/>
            <person name="Scheremetjew M."/>
            <person name="Finn R."/>
            <person name="Kale V."/>
            <person name="Holt S."/>
            <person name="Cochrane G."/>
            <person name="Meng A."/>
            <person name="Brown T."/>
            <person name="Cohen L."/>
        </authorList>
    </citation>
    <scope>NUCLEOTIDE SEQUENCE</scope>
    <source>
        <strain evidence="1">GSO104</strain>
    </source>
</reference>
<evidence type="ECO:0000313" key="1">
    <source>
        <dbReference type="EMBL" id="CAE4592064.1"/>
    </source>
</evidence>